<name>A0ABU9BE99_9BURK</name>
<evidence type="ECO:0000256" key="4">
    <source>
        <dbReference type="ARBA" id="ARBA00022692"/>
    </source>
</evidence>
<organism evidence="10 11">
    <name type="scientific">Pseudaquabacterium rugosum</name>
    <dbReference type="NCBI Taxonomy" id="2984194"/>
    <lineage>
        <taxon>Bacteria</taxon>
        <taxon>Pseudomonadati</taxon>
        <taxon>Pseudomonadota</taxon>
        <taxon>Betaproteobacteria</taxon>
        <taxon>Burkholderiales</taxon>
        <taxon>Sphaerotilaceae</taxon>
        <taxon>Pseudaquabacterium</taxon>
    </lineage>
</organism>
<keyword evidence="6 8" id="KW-0472">Membrane</keyword>
<feature type="domain" description="Ancillary SecYEG translocon subunit/Cell division coordinator CpoB TPR" evidence="9">
    <location>
        <begin position="17"/>
        <end position="208"/>
    </location>
</feature>
<keyword evidence="4 8" id="KW-0812">Transmembrane</keyword>
<evidence type="ECO:0000256" key="5">
    <source>
        <dbReference type="ARBA" id="ARBA00022989"/>
    </source>
</evidence>
<keyword evidence="5 8" id="KW-1133">Transmembrane helix</keyword>
<evidence type="ECO:0000256" key="1">
    <source>
        <dbReference type="ARBA" id="ARBA00004167"/>
    </source>
</evidence>
<keyword evidence="7" id="KW-0143">Chaperone</keyword>
<keyword evidence="11" id="KW-1185">Reference proteome</keyword>
<sequence length="232" mass="24616">MANTLDLQEQEQIDELKAFWARWGNVITWTLTLVLCAFAAWNGWNWWQREQAAKAAGLYDELDKAAVTADVERAGRLFADLKDRYAGTTQAAQGALLTASLQADKGQAEAARTTLAWLADKGDDQYRTIARLRLAGLLIAEAKHDEAAKVLDAATDPAFAALVADRRGDLAMARGQRDEAVKAWQTAWAGMPATLDYRNLVEAKLTAAGAAPGAAAAVAAGAAASTAAGSAK</sequence>
<dbReference type="Proteomes" id="UP001368500">
    <property type="component" value="Unassembled WGS sequence"/>
</dbReference>
<accession>A0ABU9BE99</accession>
<evidence type="ECO:0000313" key="10">
    <source>
        <dbReference type="EMBL" id="MEK8027287.1"/>
    </source>
</evidence>
<dbReference type="InterPro" id="IPR026039">
    <property type="entry name" value="YfgM"/>
</dbReference>
<evidence type="ECO:0000256" key="7">
    <source>
        <dbReference type="ARBA" id="ARBA00023186"/>
    </source>
</evidence>
<comment type="caution">
    <text evidence="10">The sequence shown here is derived from an EMBL/GenBank/DDBJ whole genome shotgun (WGS) entry which is preliminary data.</text>
</comment>
<dbReference type="EMBL" id="JBBUTF010000013">
    <property type="protein sequence ID" value="MEK8027287.1"/>
    <property type="molecule type" value="Genomic_DNA"/>
</dbReference>
<evidence type="ECO:0000313" key="11">
    <source>
        <dbReference type="Proteomes" id="UP001368500"/>
    </source>
</evidence>
<feature type="transmembrane region" description="Helical" evidence="8">
    <location>
        <begin position="26"/>
        <end position="44"/>
    </location>
</feature>
<evidence type="ECO:0000259" key="9">
    <source>
        <dbReference type="Pfam" id="PF09976"/>
    </source>
</evidence>
<protein>
    <submittedName>
        <fullName evidence="10">Tetratricopeptide repeat protein</fullName>
    </submittedName>
</protein>
<dbReference type="Pfam" id="PF09976">
    <property type="entry name" value="TPR_21"/>
    <property type="match status" value="1"/>
</dbReference>
<evidence type="ECO:0000256" key="2">
    <source>
        <dbReference type="ARBA" id="ARBA00004236"/>
    </source>
</evidence>
<proteinExistence type="predicted"/>
<gene>
    <name evidence="10" type="ORF">AACH11_15080</name>
</gene>
<dbReference type="InterPro" id="IPR018704">
    <property type="entry name" value="SecYEG/CpoB_TPR"/>
</dbReference>
<reference evidence="10 11" key="1">
    <citation type="submission" date="2024-04" db="EMBL/GenBank/DDBJ databases">
        <title>Novel species of the genus Ideonella isolated from streams.</title>
        <authorList>
            <person name="Lu H."/>
        </authorList>
    </citation>
    <scope>NUCLEOTIDE SEQUENCE [LARGE SCALE GENOMIC DNA]</scope>
    <source>
        <strain evidence="10 11">BYS139W</strain>
    </source>
</reference>
<evidence type="ECO:0000256" key="8">
    <source>
        <dbReference type="SAM" id="Phobius"/>
    </source>
</evidence>
<evidence type="ECO:0000256" key="3">
    <source>
        <dbReference type="ARBA" id="ARBA00022475"/>
    </source>
</evidence>
<comment type="subcellular location">
    <subcellularLocation>
        <location evidence="2">Cell membrane</location>
    </subcellularLocation>
    <subcellularLocation>
        <location evidence="1">Membrane</location>
        <topology evidence="1">Single-pass membrane protein</topology>
    </subcellularLocation>
</comment>
<evidence type="ECO:0000256" key="6">
    <source>
        <dbReference type="ARBA" id="ARBA00023136"/>
    </source>
</evidence>
<dbReference type="RefSeq" id="WP_341375063.1">
    <property type="nucleotide sequence ID" value="NZ_JBBUTF010000013.1"/>
</dbReference>
<dbReference type="PIRSF" id="PIRSF006170">
    <property type="entry name" value="YfgM"/>
    <property type="match status" value="1"/>
</dbReference>
<dbReference type="PANTHER" id="PTHR38035:SF1">
    <property type="entry name" value="ANCILLARY SECYEG TRANSLOCON SUBUNIT"/>
    <property type="match status" value="1"/>
</dbReference>
<keyword evidence="3" id="KW-1003">Cell membrane</keyword>
<dbReference type="PANTHER" id="PTHR38035">
    <property type="entry name" value="UPF0070 PROTEIN YFGM"/>
    <property type="match status" value="1"/>
</dbReference>